<evidence type="ECO:0000259" key="5">
    <source>
        <dbReference type="PROSITE" id="PS01124"/>
    </source>
</evidence>
<accession>A0A974S9L8</accession>
<feature type="region of interest" description="Disordered" evidence="4">
    <location>
        <begin position="21"/>
        <end position="141"/>
    </location>
</feature>
<dbReference type="EMBL" id="CP068570">
    <property type="protein sequence ID" value="QQZ51016.1"/>
    <property type="molecule type" value="Genomic_DNA"/>
</dbReference>
<gene>
    <name evidence="6" type="ORF">JKL49_07400</name>
</gene>
<dbReference type="InterPro" id="IPR020449">
    <property type="entry name" value="Tscrpt_reg_AraC-type_HTH"/>
</dbReference>
<dbReference type="PANTHER" id="PTHR43280">
    <property type="entry name" value="ARAC-FAMILY TRANSCRIPTIONAL REGULATOR"/>
    <property type="match status" value="1"/>
</dbReference>
<dbReference type="PANTHER" id="PTHR43280:SF29">
    <property type="entry name" value="ARAC-FAMILY TRANSCRIPTIONAL REGULATOR"/>
    <property type="match status" value="1"/>
</dbReference>
<dbReference type="GO" id="GO:0003700">
    <property type="term" value="F:DNA-binding transcription factor activity"/>
    <property type="evidence" value="ECO:0007669"/>
    <property type="project" value="InterPro"/>
</dbReference>
<organism evidence="6">
    <name type="scientific">Phenylobacterium glaciei</name>
    <dbReference type="NCBI Taxonomy" id="2803784"/>
    <lineage>
        <taxon>Bacteria</taxon>
        <taxon>Pseudomonadati</taxon>
        <taxon>Pseudomonadota</taxon>
        <taxon>Alphaproteobacteria</taxon>
        <taxon>Caulobacterales</taxon>
        <taxon>Caulobacteraceae</taxon>
        <taxon>Phenylobacterium</taxon>
    </lineage>
</organism>
<keyword evidence="3" id="KW-0804">Transcription</keyword>
<keyword evidence="1" id="KW-0805">Transcription regulation</keyword>
<dbReference type="SUPFAM" id="SSF46689">
    <property type="entry name" value="Homeodomain-like"/>
    <property type="match status" value="1"/>
</dbReference>
<sequence>MRGFLVLESLGLGLLAAGRPWPPGPPTWWSRGAGRGPSWWRRGRVHRAERPVGPVGTSRDRPRPRQPDPRPGAGDHRPRRRSRPAAGRGPGLAIVGEPRRIRAACRAGRPGPGRRPRPGHEHRPRLSPGGPDHRQAGRAAGAAEYRLRRLINSDLGQRNFNAYLNGYRIDETKAALADRGQDSVPILTIALDAGFNSLGPFNRAFRAETGMTPTDFRRASADSGIGQPDFEPGERRGA</sequence>
<dbReference type="PRINTS" id="PR00032">
    <property type="entry name" value="HTHARAC"/>
</dbReference>
<dbReference type="PROSITE" id="PS00041">
    <property type="entry name" value="HTH_ARAC_FAMILY_1"/>
    <property type="match status" value="1"/>
</dbReference>
<evidence type="ECO:0000256" key="3">
    <source>
        <dbReference type="ARBA" id="ARBA00023163"/>
    </source>
</evidence>
<dbReference type="AlphaFoldDB" id="A0A974S9L8"/>
<dbReference type="InterPro" id="IPR009057">
    <property type="entry name" value="Homeodomain-like_sf"/>
</dbReference>
<dbReference type="InterPro" id="IPR018062">
    <property type="entry name" value="HTH_AraC-typ_CS"/>
</dbReference>
<feature type="region of interest" description="Disordered" evidence="4">
    <location>
        <begin position="214"/>
        <end position="238"/>
    </location>
</feature>
<dbReference type="GO" id="GO:0043565">
    <property type="term" value="F:sequence-specific DNA binding"/>
    <property type="evidence" value="ECO:0007669"/>
    <property type="project" value="InterPro"/>
</dbReference>
<dbReference type="Gene3D" id="1.10.10.60">
    <property type="entry name" value="Homeodomain-like"/>
    <property type="match status" value="1"/>
</dbReference>
<feature type="compositionally biased region" description="Basic residues" evidence="4">
    <location>
        <begin position="112"/>
        <end position="125"/>
    </location>
</feature>
<proteinExistence type="predicted"/>
<reference evidence="6" key="1">
    <citation type="submission" date="2021-01" db="EMBL/GenBank/DDBJ databases">
        <title>Genome sequence of Phenylobacterium sp. 20VBR1 isolated from a valley glaceir, Ny-Alesund, Svalbard.</title>
        <authorList>
            <person name="Thomas F.A."/>
            <person name="Krishnan K.P."/>
            <person name="Sinha R.K."/>
        </authorList>
    </citation>
    <scope>NUCLEOTIDE SEQUENCE</scope>
    <source>
        <strain evidence="6">20VBR1</strain>
    </source>
</reference>
<feature type="compositionally biased region" description="Basic and acidic residues" evidence="4">
    <location>
        <begin position="58"/>
        <end position="76"/>
    </location>
</feature>
<protein>
    <submittedName>
        <fullName evidence="6">AraC family transcriptional regulator</fullName>
    </submittedName>
</protein>
<name>A0A974S9L8_9CAUL</name>
<evidence type="ECO:0000256" key="2">
    <source>
        <dbReference type="ARBA" id="ARBA00023125"/>
    </source>
</evidence>
<dbReference type="InterPro" id="IPR018060">
    <property type="entry name" value="HTH_AraC"/>
</dbReference>
<feature type="domain" description="HTH araC/xylS-type" evidence="5">
    <location>
        <begin position="138"/>
        <end position="219"/>
    </location>
</feature>
<dbReference type="PROSITE" id="PS01124">
    <property type="entry name" value="HTH_ARAC_FAMILY_2"/>
    <property type="match status" value="1"/>
</dbReference>
<evidence type="ECO:0000313" key="6">
    <source>
        <dbReference type="EMBL" id="QQZ51016.1"/>
    </source>
</evidence>
<dbReference type="SMART" id="SM00342">
    <property type="entry name" value="HTH_ARAC"/>
    <property type="match status" value="1"/>
</dbReference>
<evidence type="ECO:0000256" key="4">
    <source>
        <dbReference type="SAM" id="MobiDB-lite"/>
    </source>
</evidence>
<dbReference type="Pfam" id="PF12833">
    <property type="entry name" value="HTH_18"/>
    <property type="match status" value="1"/>
</dbReference>
<evidence type="ECO:0000256" key="1">
    <source>
        <dbReference type="ARBA" id="ARBA00023015"/>
    </source>
</evidence>
<keyword evidence="2" id="KW-0238">DNA-binding</keyword>